<dbReference type="AlphaFoldDB" id="A0A9W6NGG6"/>
<dbReference type="EMBL" id="BSFN01000008">
    <property type="protein sequence ID" value="GLK90043.1"/>
    <property type="molecule type" value="Genomic_DNA"/>
</dbReference>
<dbReference type="Proteomes" id="UP001143328">
    <property type="component" value="Unassembled WGS sequence"/>
</dbReference>
<name>A0A9W6NGG6_9PSED</name>
<gene>
    <name evidence="2" type="ORF">GCM10017655_31050</name>
</gene>
<feature type="compositionally biased region" description="Basic and acidic residues" evidence="1">
    <location>
        <begin position="52"/>
        <end position="63"/>
    </location>
</feature>
<keyword evidence="3" id="KW-1185">Reference proteome</keyword>
<feature type="region of interest" description="Disordered" evidence="1">
    <location>
        <begin position="52"/>
        <end position="75"/>
    </location>
</feature>
<reference evidence="2" key="1">
    <citation type="journal article" date="2014" name="Int. J. Syst. Evol. Microbiol.">
        <title>Complete genome sequence of Corynebacterium casei LMG S-19264T (=DSM 44701T), isolated from a smear-ripened cheese.</title>
        <authorList>
            <consortium name="US DOE Joint Genome Institute (JGI-PGF)"/>
            <person name="Walter F."/>
            <person name="Albersmeier A."/>
            <person name="Kalinowski J."/>
            <person name="Ruckert C."/>
        </authorList>
    </citation>
    <scope>NUCLEOTIDE SEQUENCE</scope>
    <source>
        <strain evidence="2">VKM B-2935</strain>
    </source>
</reference>
<evidence type="ECO:0000313" key="3">
    <source>
        <dbReference type="Proteomes" id="UP001143328"/>
    </source>
</evidence>
<evidence type="ECO:0000256" key="1">
    <source>
        <dbReference type="SAM" id="MobiDB-lite"/>
    </source>
</evidence>
<comment type="caution">
    <text evidence="2">The sequence shown here is derived from an EMBL/GenBank/DDBJ whole genome shotgun (WGS) entry which is preliminary data.</text>
</comment>
<accession>A0A9W6NGG6</accession>
<protein>
    <submittedName>
        <fullName evidence="2">Uncharacterized protein</fullName>
    </submittedName>
</protein>
<evidence type="ECO:0000313" key="2">
    <source>
        <dbReference type="EMBL" id="GLK90043.1"/>
    </source>
</evidence>
<organism evidence="2 3">
    <name type="scientific">Pseudomonas turukhanskensis</name>
    <dbReference type="NCBI Taxonomy" id="1806536"/>
    <lineage>
        <taxon>Bacteria</taxon>
        <taxon>Pseudomonadati</taxon>
        <taxon>Pseudomonadota</taxon>
        <taxon>Gammaproteobacteria</taxon>
        <taxon>Pseudomonadales</taxon>
        <taxon>Pseudomonadaceae</taxon>
        <taxon>Pseudomonas</taxon>
    </lineage>
</organism>
<reference evidence="2" key="2">
    <citation type="submission" date="2023-01" db="EMBL/GenBank/DDBJ databases">
        <authorList>
            <person name="Sun Q."/>
            <person name="Evtushenko L."/>
        </authorList>
    </citation>
    <scope>NUCLEOTIDE SEQUENCE</scope>
    <source>
        <strain evidence="2">VKM B-2935</strain>
    </source>
</reference>
<sequence>MPEIPLYGGCAWADFGLAGYLLPRYFHPTHSCHPIPWKGQWQLLESRRSYTYDHPHSVQDPRRCPPGYGSRRTPQ</sequence>
<proteinExistence type="predicted"/>